<evidence type="ECO:0000256" key="3">
    <source>
        <dbReference type="ARBA" id="ARBA00022840"/>
    </source>
</evidence>
<dbReference type="PANTHER" id="PTHR42788">
    <property type="entry name" value="TAURINE IMPORT ATP-BINDING PROTEIN-RELATED"/>
    <property type="match status" value="1"/>
</dbReference>
<dbReference type="GO" id="GO:0005524">
    <property type="term" value="F:ATP binding"/>
    <property type="evidence" value="ECO:0007669"/>
    <property type="project" value="UniProtKB-KW"/>
</dbReference>
<dbReference type="Proteomes" id="UP001565220">
    <property type="component" value="Unassembled WGS sequence"/>
</dbReference>
<keyword evidence="1" id="KW-0813">Transport</keyword>
<keyword evidence="2" id="KW-0547">Nucleotide-binding</keyword>
<dbReference type="InterPro" id="IPR050166">
    <property type="entry name" value="ABC_transporter_ATP-bind"/>
</dbReference>
<comment type="caution">
    <text evidence="5">The sequence shown here is derived from an EMBL/GenBank/DDBJ whole genome shotgun (WGS) entry which is preliminary data.</text>
</comment>
<keyword evidence="3 5" id="KW-0067">ATP-binding</keyword>
<dbReference type="InterPro" id="IPR003593">
    <property type="entry name" value="AAA+_ATPase"/>
</dbReference>
<dbReference type="InterPro" id="IPR003439">
    <property type="entry name" value="ABC_transporter-like_ATP-bd"/>
</dbReference>
<protein>
    <submittedName>
        <fullName evidence="5">ABC transporter ATP-binding protein</fullName>
    </submittedName>
</protein>
<evidence type="ECO:0000256" key="2">
    <source>
        <dbReference type="ARBA" id="ARBA00022741"/>
    </source>
</evidence>
<evidence type="ECO:0000256" key="1">
    <source>
        <dbReference type="ARBA" id="ARBA00022448"/>
    </source>
</evidence>
<dbReference type="RefSeq" id="WP_294181824.1">
    <property type="nucleotide sequence ID" value="NZ_JBGFFE010000014.1"/>
</dbReference>
<gene>
    <name evidence="5" type="ORF">AB8S09_10115</name>
</gene>
<evidence type="ECO:0000259" key="4">
    <source>
        <dbReference type="PROSITE" id="PS50893"/>
    </source>
</evidence>
<evidence type="ECO:0000313" key="5">
    <source>
        <dbReference type="EMBL" id="MEY8763988.1"/>
    </source>
</evidence>
<dbReference type="Gene3D" id="3.40.50.300">
    <property type="entry name" value="P-loop containing nucleotide triphosphate hydrolases"/>
    <property type="match status" value="1"/>
</dbReference>
<accession>A0ABV4DYJ9</accession>
<organism evidence="5 6">
    <name type="scientific">Clostridium lapidicellarium</name>
    <dbReference type="NCBI Taxonomy" id="3240931"/>
    <lineage>
        <taxon>Bacteria</taxon>
        <taxon>Bacillati</taxon>
        <taxon>Bacillota</taxon>
        <taxon>Clostridia</taxon>
        <taxon>Eubacteriales</taxon>
        <taxon>Clostridiaceae</taxon>
        <taxon>Clostridium</taxon>
    </lineage>
</organism>
<feature type="domain" description="ABC transporter" evidence="4">
    <location>
        <begin position="2"/>
        <end position="232"/>
    </location>
</feature>
<dbReference type="InterPro" id="IPR027417">
    <property type="entry name" value="P-loop_NTPase"/>
</dbReference>
<reference evidence="5 6" key="1">
    <citation type="submission" date="2024-08" db="EMBL/GenBank/DDBJ databases">
        <title>Clostridium lapicellarii sp. nov., and Clostridium renhuaiense sp. nov., two species isolated from the mud in a fermentation cellar used for producing sauce-flavour Chinese liquors.</title>
        <authorList>
            <person name="Yang F."/>
            <person name="Wang H."/>
            <person name="Chen L.Q."/>
            <person name="Zhou N."/>
            <person name="Lu J.J."/>
            <person name="Pu X.X."/>
            <person name="Wan B."/>
            <person name="Wang L."/>
            <person name="Liu S.J."/>
        </authorList>
    </citation>
    <scope>NUCLEOTIDE SEQUENCE [LARGE SCALE GENOMIC DNA]</scope>
    <source>
        <strain evidence="5 6">MT-113</strain>
    </source>
</reference>
<dbReference type="Pfam" id="PF00005">
    <property type="entry name" value="ABC_tran"/>
    <property type="match status" value="1"/>
</dbReference>
<name>A0ABV4DYJ9_9CLOT</name>
<sequence length="251" mass="28893">MLEFKNISFKYDEDPDFIIKNLSFKVNKGEFISIVGPSGCGKSTIFRLICKLEKPFEGDIFLEGRNINTLKGGYIGYMPQNDLLIPWRTILQNSSLPLEIKGGDIKKARHEAEKMLQDFGLEKYKDKFPKDLSGGMRQRVSFTRTLLTGSKVLLLDEPFSALDAITRLSMQEWLLDKWSKLNKTILFITHDVEEALFLSTRIFVTDGSPIRKFKEIKMNLGYPRKRDMIDTPDILKVKSKLIEELKKGAKF</sequence>
<dbReference type="PROSITE" id="PS50893">
    <property type="entry name" value="ABC_TRANSPORTER_2"/>
    <property type="match status" value="1"/>
</dbReference>
<proteinExistence type="predicted"/>
<dbReference type="SUPFAM" id="SSF52540">
    <property type="entry name" value="P-loop containing nucleoside triphosphate hydrolases"/>
    <property type="match status" value="1"/>
</dbReference>
<dbReference type="CDD" id="cd03293">
    <property type="entry name" value="ABC_NrtD_SsuB_transporters"/>
    <property type="match status" value="1"/>
</dbReference>
<keyword evidence="6" id="KW-1185">Reference proteome</keyword>
<dbReference type="SMART" id="SM00382">
    <property type="entry name" value="AAA"/>
    <property type="match status" value="1"/>
</dbReference>
<evidence type="ECO:0000313" key="6">
    <source>
        <dbReference type="Proteomes" id="UP001565220"/>
    </source>
</evidence>
<dbReference type="EMBL" id="JBGFFE010000014">
    <property type="protein sequence ID" value="MEY8763988.1"/>
    <property type="molecule type" value="Genomic_DNA"/>
</dbReference>
<dbReference type="PANTHER" id="PTHR42788:SF2">
    <property type="entry name" value="ABC TRANSPORTER ATP-BINDING PROTEIN"/>
    <property type="match status" value="1"/>
</dbReference>